<organism evidence="2">
    <name type="scientific">Vecturithrix granuli</name>
    <dbReference type="NCBI Taxonomy" id="1499967"/>
    <lineage>
        <taxon>Bacteria</taxon>
        <taxon>Candidatus Moduliflexota</taxon>
        <taxon>Candidatus Vecturitrichia</taxon>
        <taxon>Candidatus Vecturitrichales</taxon>
        <taxon>Candidatus Vecturitrichaceae</taxon>
        <taxon>Candidatus Vecturithrix</taxon>
    </lineage>
</organism>
<keyword evidence="3" id="KW-1185">Reference proteome</keyword>
<gene>
    <name evidence="2" type="ORF">U27_04229</name>
</gene>
<dbReference type="EMBL" id="DF820465">
    <property type="protein sequence ID" value="GAK57264.1"/>
    <property type="molecule type" value="Genomic_DNA"/>
</dbReference>
<dbReference type="Proteomes" id="UP000030661">
    <property type="component" value="Unassembled WGS sequence"/>
</dbReference>
<dbReference type="STRING" id="1499967.U27_04229"/>
<feature type="chain" id="PRO_5001755456" evidence="1">
    <location>
        <begin position="22"/>
        <end position="630"/>
    </location>
</feature>
<accession>A0A081BY59</accession>
<protein>
    <submittedName>
        <fullName evidence="2">Uncharacterized protein</fullName>
    </submittedName>
</protein>
<sequence>MKKIVILVLFHFLFVSGETPADVSPIPRQIRAAFSGIVSAKEAEDQCQTLQKFGLNTILLAHGQYSLDRELLTEWAKIAHSPQIHLLPVLNFAGQHEIEQLQGQYRPYVDRYGNLLASTPCPLDANYWNLAVGRRFLEGASLAKSTPLAGLLFDTEMYGADISLYRDGCFCEHCWQAFCSFTSHDCKNIPPENRYDYLVHHNLLQQHSDIQQKRLQNLLAALEHQIHAIHPSLSLGFLGFLDNWFYHGLIQGLGTMSSPVLVFSETWYVRGFTPEMFQEKKSVLGKPSPEIARYIPGLWLGRFFAKDLASQLYALAANSDGYWIFTADSLWDSSEMLPSYASLHEDRQQYWEALKKVNDELQQGTQNSDSSHTNFPTVYTASFYDTNQSALMTSSSLKIFFHDALEQQSWDHANFSQLTKALYRGTTLFHCLKLQGRPASPEISFSLIPVDGYQDPLSYKIFDGHGAMILDGNIIQPHSSKNISLPDDVSGLVSILVETGANASQTIFSDLACVAEASSSFPLRLLNTPYTLKGYRAQGQSALKLKLYCSGKQSTSLMFQIQNHSETHTMTDREFAEFYISLPSESELPGSDFWKLTIHPRASQSYDIFQFHIHNEEFPYVFIEPERARD</sequence>
<proteinExistence type="predicted"/>
<evidence type="ECO:0000256" key="1">
    <source>
        <dbReference type="SAM" id="SignalP"/>
    </source>
</evidence>
<reference evidence="2" key="1">
    <citation type="journal article" date="2015" name="PeerJ">
        <title>First genomic representation of candidate bacterial phylum KSB3 points to enhanced environmental sensing as a trigger of wastewater bulking.</title>
        <authorList>
            <person name="Sekiguchi Y."/>
            <person name="Ohashi A."/>
            <person name="Parks D.H."/>
            <person name="Yamauchi T."/>
            <person name="Tyson G.W."/>
            <person name="Hugenholtz P."/>
        </authorList>
    </citation>
    <scope>NUCLEOTIDE SEQUENCE [LARGE SCALE GENOMIC DNA]</scope>
</reference>
<feature type="signal peptide" evidence="1">
    <location>
        <begin position="1"/>
        <end position="21"/>
    </location>
</feature>
<dbReference type="HOGENOM" id="CLU_433248_0_0_0"/>
<name>A0A081BY59_VECG1</name>
<dbReference type="AlphaFoldDB" id="A0A081BY59"/>
<keyword evidence="1" id="KW-0732">Signal</keyword>
<evidence type="ECO:0000313" key="2">
    <source>
        <dbReference type="EMBL" id="GAK57264.1"/>
    </source>
</evidence>
<evidence type="ECO:0000313" key="3">
    <source>
        <dbReference type="Proteomes" id="UP000030661"/>
    </source>
</evidence>